<evidence type="ECO:0000313" key="3">
    <source>
        <dbReference type="Proteomes" id="UP000325081"/>
    </source>
</evidence>
<keyword evidence="3" id="KW-1185">Reference proteome</keyword>
<organism evidence="2 3">
    <name type="scientific">Striga asiatica</name>
    <name type="common">Asiatic witchweed</name>
    <name type="synonym">Buchnera asiatica</name>
    <dbReference type="NCBI Taxonomy" id="4170"/>
    <lineage>
        <taxon>Eukaryota</taxon>
        <taxon>Viridiplantae</taxon>
        <taxon>Streptophyta</taxon>
        <taxon>Embryophyta</taxon>
        <taxon>Tracheophyta</taxon>
        <taxon>Spermatophyta</taxon>
        <taxon>Magnoliopsida</taxon>
        <taxon>eudicotyledons</taxon>
        <taxon>Gunneridae</taxon>
        <taxon>Pentapetalae</taxon>
        <taxon>asterids</taxon>
        <taxon>lamiids</taxon>
        <taxon>Lamiales</taxon>
        <taxon>Orobanchaceae</taxon>
        <taxon>Buchnereae</taxon>
        <taxon>Striga</taxon>
    </lineage>
</organism>
<sequence length="128" mass="14852">MVVGIISFTVLLAFLDLSVVEGKYIHYPVLAPVRYPRHPPPAFSKTPYRRSCNPAERCRGNPPQSINKSFLKLILHVCRDQNDMLPEEERQRRIDFVPEESTIKIDHVEALQIFEEEGWSEEAPQLYC</sequence>
<dbReference type="GO" id="GO:0005840">
    <property type="term" value="C:ribosome"/>
    <property type="evidence" value="ECO:0007669"/>
    <property type="project" value="UniProtKB-KW"/>
</dbReference>
<keyword evidence="2" id="KW-0687">Ribonucleoprotein</keyword>
<dbReference type="Proteomes" id="UP000325081">
    <property type="component" value="Unassembled WGS sequence"/>
</dbReference>
<keyword evidence="2" id="KW-0689">Ribosomal protein</keyword>
<evidence type="ECO:0000256" key="1">
    <source>
        <dbReference type="SAM" id="SignalP"/>
    </source>
</evidence>
<dbReference type="AlphaFoldDB" id="A0A5A7PRJ8"/>
<feature type="signal peptide" evidence="1">
    <location>
        <begin position="1"/>
        <end position="22"/>
    </location>
</feature>
<dbReference type="EMBL" id="BKCP01004962">
    <property type="protein sequence ID" value="GER35493.1"/>
    <property type="molecule type" value="Genomic_DNA"/>
</dbReference>
<accession>A0A5A7PRJ8</accession>
<reference evidence="3" key="1">
    <citation type="journal article" date="2019" name="Curr. Biol.">
        <title>Genome Sequence of Striga asiatica Provides Insight into the Evolution of Plant Parasitism.</title>
        <authorList>
            <person name="Yoshida S."/>
            <person name="Kim S."/>
            <person name="Wafula E.K."/>
            <person name="Tanskanen J."/>
            <person name="Kim Y.M."/>
            <person name="Honaas L."/>
            <person name="Yang Z."/>
            <person name="Spallek T."/>
            <person name="Conn C.E."/>
            <person name="Ichihashi Y."/>
            <person name="Cheong K."/>
            <person name="Cui S."/>
            <person name="Der J.P."/>
            <person name="Gundlach H."/>
            <person name="Jiao Y."/>
            <person name="Hori C."/>
            <person name="Ishida J.K."/>
            <person name="Kasahara H."/>
            <person name="Kiba T."/>
            <person name="Kim M.S."/>
            <person name="Koo N."/>
            <person name="Laohavisit A."/>
            <person name="Lee Y.H."/>
            <person name="Lumba S."/>
            <person name="McCourt P."/>
            <person name="Mortimer J.C."/>
            <person name="Mutuku J.M."/>
            <person name="Nomura T."/>
            <person name="Sasaki-Sekimoto Y."/>
            <person name="Seto Y."/>
            <person name="Wang Y."/>
            <person name="Wakatake T."/>
            <person name="Sakakibara H."/>
            <person name="Demura T."/>
            <person name="Yamaguchi S."/>
            <person name="Yoneyama K."/>
            <person name="Manabe R.I."/>
            <person name="Nelson D.C."/>
            <person name="Schulman A.H."/>
            <person name="Timko M.P."/>
            <person name="dePamphilis C.W."/>
            <person name="Choi D."/>
            <person name="Shirasu K."/>
        </authorList>
    </citation>
    <scope>NUCLEOTIDE SEQUENCE [LARGE SCALE GENOMIC DNA]</scope>
    <source>
        <strain evidence="3">cv. UVA1</strain>
    </source>
</reference>
<protein>
    <submittedName>
        <fullName evidence="2">40S ribosomal protein S17</fullName>
    </submittedName>
</protein>
<proteinExistence type="predicted"/>
<feature type="chain" id="PRO_5023087173" evidence="1">
    <location>
        <begin position="23"/>
        <end position="128"/>
    </location>
</feature>
<gene>
    <name evidence="2" type="ORF">STAS_11774</name>
</gene>
<comment type="caution">
    <text evidence="2">The sequence shown here is derived from an EMBL/GenBank/DDBJ whole genome shotgun (WGS) entry which is preliminary data.</text>
</comment>
<name>A0A5A7PRJ8_STRAF</name>
<evidence type="ECO:0000313" key="2">
    <source>
        <dbReference type="EMBL" id="GER35493.1"/>
    </source>
</evidence>
<keyword evidence="1" id="KW-0732">Signal</keyword>